<dbReference type="InterPro" id="IPR015815">
    <property type="entry name" value="HIBADH-related"/>
</dbReference>
<name>A1RWA6_THEPD</name>
<evidence type="ECO:0000259" key="4">
    <source>
        <dbReference type="Pfam" id="PF14833"/>
    </source>
</evidence>
<dbReference type="InterPro" id="IPR013328">
    <property type="entry name" value="6PGD_dom2"/>
</dbReference>
<protein>
    <submittedName>
        <fullName evidence="5">6-phosphogluconate dehydrogenase, NAD-binding</fullName>
    </submittedName>
</protein>
<dbReference type="SUPFAM" id="SSF51735">
    <property type="entry name" value="NAD(P)-binding Rossmann-fold domains"/>
    <property type="match status" value="1"/>
</dbReference>
<evidence type="ECO:0000256" key="1">
    <source>
        <dbReference type="ARBA" id="ARBA00023002"/>
    </source>
</evidence>
<dbReference type="eggNOG" id="arCOG00247">
    <property type="taxonomic scope" value="Archaea"/>
</dbReference>
<dbReference type="Pfam" id="PF03446">
    <property type="entry name" value="NAD_binding_2"/>
    <property type="match status" value="1"/>
</dbReference>
<dbReference type="EMBL" id="CP000505">
    <property type="protein sequence ID" value="ABL77486.1"/>
    <property type="molecule type" value="Genomic_DNA"/>
</dbReference>
<sequence length="286" mass="31972">MRLGFIGTGAMGFPMAARLARTGHELFVWNRTIEKARPLEQYGARVASSLDELSRVAEVVFVMVSDDEASREVLSAVLREGRPRIIVNHSTVSPMYTREAVEEAKRRGVEYLAIPVMGGPSDIERGEGVCIVGGREEVFREVEPLTSAYCKEHVLVGSQENASVIKLALNSMYFSALEALAEALLLVEAWNVEPKVFFDAASRLWLRVVVDRYAKRLLDEKYPTSFQLRLAAKDLHYAVFSGYHKGQPLPMLSELAKTFLEASTIGGLGRRDYTRIYYFLKRGSTG</sequence>
<dbReference type="RefSeq" id="WP_011751751.1">
    <property type="nucleotide sequence ID" value="NC_008698.1"/>
</dbReference>
<dbReference type="EnsemblBacteria" id="ABL77486">
    <property type="protein sequence ID" value="ABL77486"/>
    <property type="gene ID" value="Tpen_0076"/>
</dbReference>
<dbReference type="InterPro" id="IPR008927">
    <property type="entry name" value="6-PGluconate_DH-like_C_sf"/>
</dbReference>
<dbReference type="Pfam" id="PF14833">
    <property type="entry name" value="NAD_binding_11"/>
    <property type="match status" value="1"/>
</dbReference>
<organism evidence="5 6">
    <name type="scientific">Thermofilum pendens (strain DSM 2475 / Hrk 5)</name>
    <dbReference type="NCBI Taxonomy" id="368408"/>
    <lineage>
        <taxon>Archaea</taxon>
        <taxon>Thermoproteota</taxon>
        <taxon>Thermoprotei</taxon>
        <taxon>Thermofilales</taxon>
        <taxon>Thermofilaceae</taxon>
        <taxon>Thermofilum</taxon>
    </lineage>
</organism>
<dbReference type="STRING" id="368408.Tpen_0076"/>
<proteinExistence type="predicted"/>
<dbReference type="GO" id="GO:0016491">
    <property type="term" value="F:oxidoreductase activity"/>
    <property type="evidence" value="ECO:0007669"/>
    <property type="project" value="UniProtKB-KW"/>
</dbReference>
<dbReference type="InterPro" id="IPR051265">
    <property type="entry name" value="HIBADH-related_NP60_sf"/>
</dbReference>
<dbReference type="InterPro" id="IPR036291">
    <property type="entry name" value="NAD(P)-bd_dom_sf"/>
</dbReference>
<feature type="domain" description="6-phosphogluconate dehydrogenase NADP-binding" evidence="3">
    <location>
        <begin position="3"/>
        <end position="155"/>
    </location>
</feature>
<dbReference type="PANTHER" id="PTHR43580:SF2">
    <property type="entry name" value="CYTOKINE-LIKE NUCLEAR FACTOR N-PAC"/>
    <property type="match status" value="1"/>
</dbReference>
<dbReference type="AlphaFoldDB" id="A1RWA6"/>
<dbReference type="GeneID" id="4601901"/>
<dbReference type="PIRSF" id="PIRSF000103">
    <property type="entry name" value="HIBADH"/>
    <property type="match status" value="1"/>
</dbReference>
<dbReference type="GO" id="GO:0050661">
    <property type="term" value="F:NADP binding"/>
    <property type="evidence" value="ECO:0007669"/>
    <property type="project" value="InterPro"/>
</dbReference>
<dbReference type="SUPFAM" id="SSF48179">
    <property type="entry name" value="6-phosphogluconate dehydrogenase C-terminal domain-like"/>
    <property type="match status" value="1"/>
</dbReference>
<feature type="domain" description="3-hydroxyisobutyrate dehydrogenase-like NAD-binding" evidence="4">
    <location>
        <begin position="162"/>
        <end position="277"/>
    </location>
</feature>
<dbReference type="InterPro" id="IPR029154">
    <property type="entry name" value="HIBADH-like_NADP-bd"/>
</dbReference>
<dbReference type="HOGENOM" id="CLU_035117_0_1_2"/>
<reference evidence="6" key="1">
    <citation type="journal article" date="2008" name="J. Bacteriol.">
        <title>Genome sequence of Thermofilum pendens reveals an exceptional loss of biosynthetic pathways without genome reduction.</title>
        <authorList>
            <person name="Anderson I."/>
            <person name="Rodriguez J."/>
            <person name="Susanti D."/>
            <person name="Porat I."/>
            <person name="Reich C."/>
            <person name="Ulrich L.E."/>
            <person name="Elkins J.G."/>
            <person name="Mavromatis K."/>
            <person name="Lykidis A."/>
            <person name="Kim E."/>
            <person name="Thompson L.S."/>
            <person name="Nolan M."/>
            <person name="Land M."/>
            <person name="Copeland A."/>
            <person name="Lapidus A."/>
            <person name="Lucas S."/>
            <person name="Detter C."/>
            <person name="Zhulin I.B."/>
            <person name="Olsen G.J."/>
            <person name="Whitman W."/>
            <person name="Mukhopadhyay B."/>
            <person name="Bristow J."/>
            <person name="Kyrpides N."/>
        </authorList>
    </citation>
    <scope>NUCLEOTIDE SEQUENCE [LARGE SCALE GENOMIC DNA]</scope>
    <source>
        <strain evidence="6">DSM 2475 / Hrk 5</strain>
    </source>
</reference>
<gene>
    <name evidence="5" type="ordered locus">Tpen_0076</name>
</gene>
<evidence type="ECO:0000313" key="5">
    <source>
        <dbReference type="EMBL" id="ABL77486.1"/>
    </source>
</evidence>
<dbReference type="Gene3D" id="1.10.1040.10">
    <property type="entry name" value="N-(1-d-carboxylethyl)-l-norvaline Dehydrogenase, domain 2"/>
    <property type="match status" value="1"/>
</dbReference>
<dbReference type="GO" id="GO:0051287">
    <property type="term" value="F:NAD binding"/>
    <property type="evidence" value="ECO:0007669"/>
    <property type="project" value="InterPro"/>
</dbReference>
<keyword evidence="2" id="KW-0520">NAD</keyword>
<accession>A1RWA6</accession>
<dbReference type="PANTHER" id="PTHR43580">
    <property type="entry name" value="OXIDOREDUCTASE GLYR1-RELATED"/>
    <property type="match status" value="1"/>
</dbReference>
<evidence type="ECO:0000256" key="2">
    <source>
        <dbReference type="ARBA" id="ARBA00023027"/>
    </source>
</evidence>
<dbReference type="Proteomes" id="UP000000641">
    <property type="component" value="Chromosome"/>
</dbReference>
<dbReference type="KEGG" id="tpe:Tpen_0076"/>
<dbReference type="Gene3D" id="3.40.50.720">
    <property type="entry name" value="NAD(P)-binding Rossmann-like Domain"/>
    <property type="match status" value="1"/>
</dbReference>
<evidence type="ECO:0000313" key="6">
    <source>
        <dbReference type="Proteomes" id="UP000000641"/>
    </source>
</evidence>
<evidence type="ECO:0000259" key="3">
    <source>
        <dbReference type="Pfam" id="PF03446"/>
    </source>
</evidence>
<keyword evidence="6" id="KW-1185">Reference proteome</keyword>
<dbReference type="InterPro" id="IPR006115">
    <property type="entry name" value="6PGDH_NADP-bd"/>
</dbReference>
<keyword evidence="1" id="KW-0560">Oxidoreductase</keyword>